<name>A0A2H9ZZG1_9ASPA</name>
<accession>A0A2H9ZZG1</accession>
<proteinExistence type="predicted"/>
<dbReference type="EMBL" id="KZ452270">
    <property type="protein sequence ID" value="PKA48662.1"/>
    <property type="molecule type" value="Genomic_DNA"/>
</dbReference>
<evidence type="ECO:0000313" key="3">
    <source>
        <dbReference type="Proteomes" id="UP000236161"/>
    </source>
</evidence>
<keyword evidence="3" id="KW-1185">Reference proteome</keyword>
<feature type="compositionally biased region" description="Low complexity" evidence="1">
    <location>
        <begin position="26"/>
        <end position="45"/>
    </location>
</feature>
<dbReference type="AlphaFoldDB" id="A0A2H9ZZG1"/>
<feature type="region of interest" description="Disordered" evidence="1">
    <location>
        <begin position="1"/>
        <end position="71"/>
    </location>
</feature>
<protein>
    <submittedName>
        <fullName evidence="2">Uncharacterized protein</fullName>
    </submittedName>
</protein>
<organism evidence="2 3">
    <name type="scientific">Apostasia shenzhenica</name>
    <dbReference type="NCBI Taxonomy" id="1088818"/>
    <lineage>
        <taxon>Eukaryota</taxon>
        <taxon>Viridiplantae</taxon>
        <taxon>Streptophyta</taxon>
        <taxon>Embryophyta</taxon>
        <taxon>Tracheophyta</taxon>
        <taxon>Spermatophyta</taxon>
        <taxon>Magnoliopsida</taxon>
        <taxon>Liliopsida</taxon>
        <taxon>Asparagales</taxon>
        <taxon>Orchidaceae</taxon>
        <taxon>Apostasioideae</taxon>
        <taxon>Apostasia</taxon>
    </lineage>
</organism>
<sequence length="71" mass="7364">MKQAFLFPLQDSEPFPSVNLIASKNTQPSSPAASPRTPAAQASPSVKREGGGGLKQKRRALCPRTAASDGG</sequence>
<evidence type="ECO:0000256" key="1">
    <source>
        <dbReference type="SAM" id="MobiDB-lite"/>
    </source>
</evidence>
<evidence type="ECO:0000313" key="2">
    <source>
        <dbReference type="EMBL" id="PKA48662.1"/>
    </source>
</evidence>
<dbReference type="Proteomes" id="UP000236161">
    <property type="component" value="Unassembled WGS sequence"/>
</dbReference>
<gene>
    <name evidence="2" type="ORF">AXF42_Ash018479</name>
</gene>
<reference evidence="2 3" key="1">
    <citation type="journal article" date="2017" name="Nature">
        <title>The Apostasia genome and the evolution of orchids.</title>
        <authorList>
            <person name="Zhang G.Q."/>
            <person name="Liu K.W."/>
            <person name="Li Z."/>
            <person name="Lohaus R."/>
            <person name="Hsiao Y.Y."/>
            <person name="Niu S.C."/>
            <person name="Wang J.Y."/>
            <person name="Lin Y.C."/>
            <person name="Xu Q."/>
            <person name="Chen L.J."/>
            <person name="Yoshida K."/>
            <person name="Fujiwara S."/>
            <person name="Wang Z.W."/>
            <person name="Zhang Y.Q."/>
            <person name="Mitsuda N."/>
            <person name="Wang M."/>
            <person name="Liu G.H."/>
            <person name="Pecoraro L."/>
            <person name="Huang H.X."/>
            <person name="Xiao X.J."/>
            <person name="Lin M."/>
            <person name="Wu X.Y."/>
            <person name="Wu W.L."/>
            <person name="Chen Y.Y."/>
            <person name="Chang S.B."/>
            <person name="Sakamoto S."/>
            <person name="Ohme-Takagi M."/>
            <person name="Yagi M."/>
            <person name="Zeng S.J."/>
            <person name="Shen C.Y."/>
            <person name="Yeh C.M."/>
            <person name="Luo Y.B."/>
            <person name="Tsai W.C."/>
            <person name="Van de Peer Y."/>
            <person name="Liu Z.J."/>
        </authorList>
    </citation>
    <scope>NUCLEOTIDE SEQUENCE [LARGE SCALE GENOMIC DNA]</scope>
    <source>
        <strain evidence="3">cv. Shenzhen</strain>
        <tissue evidence="2">Stem</tissue>
    </source>
</reference>